<feature type="region of interest" description="Disordered" evidence="1">
    <location>
        <begin position="65"/>
        <end position="88"/>
    </location>
</feature>
<dbReference type="EMBL" id="CP020906">
    <property type="protein sequence ID" value="ARQ08290.1"/>
    <property type="molecule type" value="Genomic_DNA"/>
</dbReference>
<dbReference type="Proteomes" id="UP000194159">
    <property type="component" value="Chromosome"/>
</dbReference>
<dbReference type="AlphaFoldDB" id="A0AAN1EI36"/>
<dbReference type="NCBIfam" id="NF041856">
    <property type="entry name" value="CrpP_rel_fam"/>
    <property type="match status" value="1"/>
</dbReference>
<evidence type="ECO:0000313" key="3">
    <source>
        <dbReference type="Proteomes" id="UP000194159"/>
    </source>
</evidence>
<dbReference type="InterPro" id="IPR049847">
    <property type="entry name" value="CrpP-rel"/>
</dbReference>
<name>A0AAN1EI36_RHIET</name>
<evidence type="ECO:0000256" key="1">
    <source>
        <dbReference type="SAM" id="MobiDB-lite"/>
    </source>
</evidence>
<gene>
    <name evidence="2" type="ORF">NXC12_CH00191</name>
</gene>
<organism evidence="2 3">
    <name type="scientific">Rhizobium etli</name>
    <dbReference type="NCBI Taxonomy" id="29449"/>
    <lineage>
        <taxon>Bacteria</taxon>
        <taxon>Pseudomonadati</taxon>
        <taxon>Pseudomonadota</taxon>
        <taxon>Alphaproteobacteria</taxon>
        <taxon>Hyphomicrobiales</taxon>
        <taxon>Rhizobiaceae</taxon>
        <taxon>Rhizobium/Agrobacterium group</taxon>
        <taxon>Rhizobium</taxon>
    </lineage>
</organism>
<sequence length="88" mass="9951">MFEDLLEMQERGARDRALGRSLADNPMSKPDVLPITDLQEWYSMFDAWRFGWSIEDAMAGHIDVPGDGRGVHRDGHAVPRDGRAARRA</sequence>
<evidence type="ECO:0000313" key="2">
    <source>
        <dbReference type="EMBL" id="ARQ08290.1"/>
    </source>
</evidence>
<dbReference type="RefSeq" id="WP_020920108.1">
    <property type="nucleotide sequence ID" value="NZ_CP020906.1"/>
</dbReference>
<proteinExistence type="predicted"/>
<protein>
    <submittedName>
        <fullName evidence="2">Uncharacterized protein</fullName>
    </submittedName>
</protein>
<reference evidence="2 3" key="1">
    <citation type="submission" date="2017-04" db="EMBL/GenBank/DDBJ databases">
        <title>Complete genome sequences of Rhizobium genomic linages associated to common bean (phaseolus vulgaris).</title>
        <authorList>
            <person name="Santamaria R.I."/>
            <person name="Bustos P."/>
            <person name="Perez-Carrascal O."/>
            <person name="Martinez-Flores I."/>
            <person name="Juarez S."/>
            <person name="Lozano L."/>
            <person name="Miranda F."/>
            <person name="Vinuesa P."/>
            <person name="Martinez-Romero E."/>
            <person name="Cevallos M.A."/>
            <person name="Romero D."/>
            <person name="Davila G."/>
            <person name="Gonzalez V."/>
        </authorList>
    </citation>
    <scope>NUCLEOTIDE SEQUENCE [LARGE SCALE GENOMIC DNA]</scope>
    <source>
        <strain evidence="2 3">NXC12</strain>
    </source>
</reference>
<accession>A0AAN1EI36</accession>